<dbReference type="InterPro" id="IPR005025">
    <property type="entry name" value="FMN_Rdtase-like_dom"/>
</dbReference>
<dbReference type="Pfam" id="PF03358">
    <property type="entry name" value="FMN_red"/>
    <property type="match status" value="1"/>
</dbReference>
<dbReference type="PANTHER" id="PTHR30543">
    <property type="entry name" value="CHROMATE REDUCTASE"/>
    <property type="match status" value="1"/>
</dbReference>
<dbReference type="PANTHER" id="PTHR30543:SF21">
    <property type="entry name" value="NAD(P)H-DEPENDENT FMN REDUCTASE LOT6"/>
    <property type="match status" value="1"/>
</dbReference>
<organism evidence="2 3">
    <name type="scientific">Paracoccus albicereus</name>
    <dbReference type="NCBI Taxonomy" id="2922394"/>
    <lineage>
        <taxon>Bacteria</taxon>
        <taxon>Pseudomonadati</taxon>
        <taxon>Pseudomonadota</taxon>
        <taxon>Alphaproteobacteria</taxon>
        <taxon>Rhodobacterales</taxon>
        <taxon>Paracoccaceae</taxon>
        <taxon>Paracoccus</taxon>
    </lineage>
</organism>
<keyword evidence="3" id="KW-1185">Reference proteome</keyword>
<accession>A0ABT1MNT8</accession>
<reference evidence="2 3" key="1">
    <citation type="submission" date="2022-03" db="EMBL/GenBank/DDBJ databases">
        <authorList>
            <person name="He Y."/>
        </authorList>
    </citation>
    <scope>NUCLEOTIDE SEQUENCE [LARGE SCALE GENOMIC DNA]</scope>
    <source>
        <strain evidence="2 3">TK19116</strain>
    </source>
</reference>
<evidence type="ECO:0000259" key="1">
    <source>
        <dbReference type="Pfam" id="PF03358"/>
    </source>
</evidence>
<proteinExistence type="predicted"/>
<name>A0ABT1MNT8_9RHOB</name>
<comment type="caution">
    <text evidence="2">The sequence shown here is derived from an EMBL/GenBank/DDBJ whole genome shotgun (WGS) entry which is preliminary data.</text>
</comment>
<feature type="domain" description="NADPH-dependent FMN reductase-like" evidence="1">
    <location>
        <begin position="4"/>
        <end position="144"/>
    </location>
</feature>
<dbReference type="Proteomes" id="UP001203945">
    <property type="component" value="Unassembled WGS sequence"/>
</dbReference>
<dbReference type="SUPFAM" id="SSF52218">
    <property type="entry name" value="Flavoproteins"/>
    <property type="match status" value="1"/>
</dbReference>
<dbReference type="InterPro" id="IPR029039">
    <property type="entry name" value="Flavoprotein-like_sf"/>
</dbReference>
<gene>
    <name evidence="2" type="ORF">MLD63_05875</name>
</gene>
<evidence type="ECO:0000313" key="2">
    <source>
        <dbReference type="EMBL" id="MCQ0969953.1"/>
    </source>
</evidence>
<sequence length="183" mass="20048">MPATIAVLIGSLRKGSLNRKFAQALEGIAADRMRFDYVDLSDLPHYDQDLWDNPPASVTGLKQKVEASDAVLIVTPEYNRFFPGIIKDALDWGSRPKGEGCWAGKPCAITGVTPGATGTAVAQGHTRLAALSVDLVVQHSPELYVQWNDERFGDDGSVKNDQTRKFMGDFITKFAAWIEKHGN</sequence>
<dbReference type="RefSeq" id="WP_255328959.1">
    <property type="nucleotide sequence ID" value="NZ_JAKZEU010000002.1"/>
</dbReference>
<evidence type="ECO:0000313" key="3">
    <source>
        <dbReference type="Proteomes" id="UP001203945"/>
    </source>
</evidence>
<dbReference type="EMBL" id="JAKZEU010000002">
    <property type="protein sequence ID" value="MCQ0969953.1"/>
    <property type="molecule type" value="Genomic_DNA"/>
</dbReference>
<dbReference type="Gene3D" id="3.40.50.360">
    <property type="match status" value="1"/>
</dbReference>
<protein>
    <submittedName>
        <fullName evidence="2">NAD(P)H-dependent oxidoreductase</fullName>
    </submittedName>
</protein>
<dbReference type="InterPro" id="IPR050712">
    <property type="entry name" value="NAD(P)H-dep_reductase"/>
</dbReference>